<feature type="compositionally biased region" description="Basic and acidic residues" evidence="1">
    <location>
        <begin position="1"/>
        <end position="11"/>
    </location>
</feature>
<reference evidence="2 3" key="1">
    <citation type="submission" date="2019-03" db="EMBL/GenBank/DDBJ databases">
        <title>First draft genome of Liparis tanakae, snailfish: a comprehensive survey of snailfish specific genes.</title>
        <authorList>
            <person name="Kim W."/>
            <person name="Song I."/>
            <person name="Jeong J.-H."/>
            <person name="Kim D."/>
            <person name="Kim S."/>
            <person name="Ryu S."/>
            <person name="Song J.Y."/>
            <person name="Lee S.K."/>
        </authorList>
    </citation>
    <scope>NUCLEOTIDE SEQUENCE [LARGE SCALE GENOMIC DNA]</scope>
    <source>
        <tissue evidence="2">Muscle</tissue>
    </source>
</reference>
<gene>
    <name evidence="2" type="ORF">EYF80_011268</name>
</gene>
<keyword evidence="3" id="KW-1185">Reference proteome</keyword>
<feature type="compositionally biased region" description="Basic and acidic residues" evidence="1">
    <location>
        <begin position="24"/>
        <end position="33"/>
    </location>
</feature>
<evidence type="ECO:0000313" key="2">
    <source>
        <dbReference type="EMBL" id="TNN78485.1"/>
    </source>
</evidence>
<proteinExistence type="predicted"/>
<protein>
    <submittedName>
        <fullName evidence="2">Uncharacterized protein</fullName>
    </submittedName>
</protein>
<organism evidence="2 3">
    <name type="scientific">Liparis tanakae</name>
    <name type="common">Tanaka's snailfish</name>
    <dbReference type="NCBI Taxonomy" id="230148"/>
    <lineage>
        <taxon>Eukaryota</taxon>
        <taxon>Metazoa</taxon>
        <taxon>Chordata</taxon>
        <taxon>Craniata</taxon>
        <taxon>Vertebrata</taxon>
        <taxon>Euteleostomi</taxon>
        <taxon>Actinopterygii</taxon>
        <taxon>Neopterygii</taxon>
        <taxon>Teleostei</taxon>
        <taxon>Neoteleostei</taxon>
        <taxon>Acanthomorphata</taxon>
        <taxon>Eupercaria</taxon>
        <taxon>Perciformes</taxon>
        <taxon>Cottioidei</taxon>
        <taxon>Cottales</taxon>
        <taxon>Liparidae</taxon>
        <taxon>Liparis</taxon>
    </lineage>
</organism>
<accession>A0A4Z2IKZ2</accession>
<comment type="caution">
    <text evidence="2">The sequence shown here is derived from an EMBL/GenBank/DDBJ whole genome shotgun (WGS) entry which is preliminary data.</text>
</comment>
<evidence type="ECO:0000256" key="1">
    <source>
        <dbReference type="SAM" id="MobiDB-lite"/>
    </source>
</evidence>
<dbReference type="Proteomes" id="UP000314294">
    <property type="component" value="Unassembled WGS sequence"/>
</dbReference>
<name>A0A4Z2IKZ2_9TELE</name>
<sequence>MCDAQEIDRLCKTQPTGENNNNKHKSDTWKDGNRSGAAAGRGGGGGWGVGWTAAPVDATFTPVGKPVSLRLTLTP</sequence>
<dbReference type="AlphaFoldDB" id="A0A4Z2IKZ2"/>
<feature type="compositionally biased region" description="Gly residues" evidence="1">
    <location>
        <begin position="39"/>
        <end position="49"/>
    </location>
</feature>
<feature type="region of interest" description="Disordered" evidence="1">
    <location>
        <begin position="1"/>
        <end position="52"/>
    </location>
</feature>
<evidence type="ECO:0000313" key="3">
    <source>
        <dbReference type="Proteomes" id="UP000314294"/>
    </source>
</evidence>
<dbReference type="EMBL" id="SRLO01000073">
    <property type="protein sequence ID" value="TNN78485.1"/>
    <property type="molecule type" value="Genomic_DNA"/>
</dbReference>